<dbReference type="InterPro" id="IPR007050">
    <property type="entry name" value="HTH_bacterioopsin"/>
</dbReference>
<keyword evidence="1" id="KW-0805">Transcription regulation</keyword>
<evidence type="ECO:0000313" key="5">
    <source>
        <dbReference type="EMBL" id="KPN29744.1"/>
    </source>
</evidence>
<accession>A0A0P7GM50</accession>
<dbReference type="Pfam" id="PF04967">
    <property type="entry name" value="HTH_10"/>
    <property type="match status" value="1"/>
</dbReference>
<organism evidence="5 6">
    <name type="scientific">Halolamina pelagica</name>
    <dbReference type="NCBI Taxonomy" id="699431"/>
    <lineage>
        <taxon>Archaea</taxon>
        <taxon>Methanobacteriati</taxon>
        <taxon>Methanobacteriota</taxon>
        <taxon>Stenosarchaea group</taxon>
        <taxon>Halobacteria</taxon>
        <taxon>Halobacteriales</taxon>
        <taxon>Haloferacaceae</taxon>
    </lineage>
</organism>
<dbReference type="EMBL" id="LGUC01000001">
    <property type="protein sequence ID" value="KPN29744.1"/>
    <property type="molecule type" value="Genomic_DNA"/>
</dbReference>
<dbReference type="InterPro" id="IPR029016">
    <property type="entry name" value="GAF-like_dom_sf"/>
</dbReference>
<evidence type="ECO:0000256" key="1">
    <source>
        <dbReference type="ARBA" id="ARBA00023015"/>
    </source>
</evidence>
<dbReference type="Gene3D" id="3.30.450.40">
    <property type="match status" value="1"/>
</dbReference>
<dbReference type="STRING" id="699431.SY89_00461"/>
<feature type="domain" description="HTH bat-type" evidence="3">
    <location>
        <begin position="232"/>
        <end position="283"/>
    </location>
</feature>
<dbReference type="PANTHER" id="PTHR34236:SF1">
    <property type="entry name" value="DIMETHYL SULFOXIDE REDUCTASE TRANSCRIPTIONAL ACTIVATOR"/>
    <property type="match status" value="1"/>
</dbReference>
<keyword evidence="2" id="KW-0804">Transcription</keyword>
<dbReference type="Proteomes" id="UP000050535">
    <property type="component" value="Unassembled WGS sequence"/>
</dbReference>
<dbReference type="Pfam" id="PF15915">
    <property type="entry name" value="BAT"/>
    <property type="match status" value="1"/>
</dbReference>
<keyword evidence="6" id="KW-1185">Reference proteome</keyword>
<evidence type="ECO:0000259" key="3">
    <source>
        <dbReference type="Pfam" id="PF04967"/>
    </source>
</evidence>
<gene>
    <name evidence="5" type="primary">bat_3</name>
    <name evidence="5" type="ORF">SY89_00461</name>
</gene>
<name>A0A0P7GM50_9EURY</name>
<evidence type="ECO:0000256" key="2">
    <source>
        <dbReference type="ARBA" id="ARBA00023163"/>
    </source>
</evidence>
<feature type="domain" description="Bacterioopsin transcriptional activator GAF and HTH associated" evidence="4">
    <location>
        <begin position="72"/>
        <end position="224"/>
    </location>
</feature>
<evidence type="ECO:0000259" key="4">
    <source>
        <dbReference type="Pfam" id="PF15915"/>
    </source>
</evidence>
<dbReference type="AlphaFoldDB" id="A0A0P7GM50"/>
<dbReference type="PANTHER" id="PTHR34236">
    <property type="entry name" value="DIMETHYL SULFOXIDE REDUCTASE TRANSCRIPTIONAL ACTIVATOR"/>
    <property type="match status" value="1"/>
</dbReference>
<dbReference type="RefSeq" id="WP_054582955.1">
    <property type="nucleotide sequence ID" value="NZ_LGUC01000001.1"/>
</dbReference>
<dbReference type="SUPFAM" id="SSF55781">
    <property type="entry name" value="GAF domain-like"/>
    <property type="match status" value="1"/>
</dbReference>
<evidence type="ECO:0000313" key="6">
    <source>
        <dbReference type="Proteomes" id="UP000050535"/>
    </source>
</evidence>
<protein>
    <submittedName>
        <fullName evidence="5">Bacterioopsin transcriptional activator</fullName>
    </submittedName>
</protein>
<dbReference type="OrthoDB" id="312057at2157"/>
<comment type="caution">
    <text evidence="5">The sequence shown here is derived from an EMBL/GenBank/DDBJ whole genome shotgun (WGS) entry which is preliminary data.</text>
</comment>
<proteinExistence type="predicted"/>
<reference evidence="6" key="1">
    <citation type="submission" date="2013-11" db="EMBL/GenBank/DDBJ databases">
        <authorList>
            <person name="Hoang H.T."/>
            <person name="Killian M.L."/>
            <person name="Madson D.M."/>
            <person name="Arruda P.H.E."/>
            <person name="Sun D."/>
            <person name="Schwartz K.J."/>
            <person name="Yoon K."/>
        </authorList>
    </citation>
    <scope>NUCLEOTIDE SEQUENCE [LARGE SCALE GENOMIC DNA]</scope>
    <source>
        <strain evidence="6">CDK2</strain>
    </source>
</reference>
<dbReference type="InterPro" id="IPR031803">
    <property type="entry name" value="BAT_GAF/HTH-assoc"/>
</dbReference>
<sequence length="292" mass="30944">MAVAEDGRWRSGVGEVAAVPVTYRGTVFGVFCVYTDAAMSLGREERAVLSAIGRTIGVGLNAIDSQSSLTTDSGFEVAFTVGAPTLPLVQLADRADCSLRQAGVVPGDDGPTVLCTAVDVTAAELREAADAVAGVRSCRCVAERAENPLFAFALGDLPLLDAVRTHGLRLADLQVDASGVTVVARGQQEAGARSLVDELESEYGPVDVRGFRDSPARETTLTEFVVDVEERLTDRQQQALTTAVAAGYFEWPRETDGDELAASFGVARSTFHQHLRAALRKLLAAFDDAIAR</sequence>